<dbReference type="InterPro" id="IPR011059">
    <property type="entry name" value="Metal-dep_hydrolase_composite"/>
</dbReference>
<dbReference type="SUPFAM" id="SSF51556">
    <property type="entry name" value="Metallo-dependent hydrolases"/>
    <property type="match status" value="1"/>
</dbReference>
<dbReference type="Gene3D" id="3.20.20.140">
    <property type="entry name" value="Metal-dependent hydrolases"/>
    <property type="match status" value="1"/>
</dbReference>
<dbReference type="InterPro" id="IPR020043">
    <property type="entry name" value="Deacetylase_Atu3266-like"/>
</dbReference>
<evidence type="ECO:0000313" key="3">
    <source>
        <dbReference type="Proteomes" id="UP001569963"/>
    </source>
</evidence>
<gene>
    <name evidence="2" type="ORF">SM611_21820</name>
</gene>
<protein>
    <submittedName>
        <fullName evidence="2">Amidohydrolase family protein</fullName>
    </submittedName>
</protein>
<accession>A0ABV4QFX3</accession>
<dbReference type="InterPro" id="IPR006680">
    <property type="entry name" value="Amidohydro-rel"/>
</dbReference>
<dbReference type="RefSeq" id="WP_371951731.1">
    <property type="nucleotide sequence ID" value="NZ_JAXCEI010000009.1"/>
</dbReference>
<keyword evidence="3" id="KW-1185">Reference proteome</keyword>
<dbReference type="Gene3D" id="2.30.40.10">
    <property type="entry name" value="Urease, subunit C, domain 1"/>
    <property type="match status" value="1"/>
</dbReference>
<feature type="domain" description="Amidohydrolase-related" evidence="1">
    <location>
        <begin position="59"/>
        <end position="345"/>
    </location>
</feature>
<name>A0ABV4QFX3_9ACTN</name>
<dbReference type="InterPro" id="IPR032466">
    <property type="entry name" value="Metal_Hydrolase"/>
</dbReference>
<dbReference type="PANTHER" id="PTHR42717">
    <property type="entry name" value="DIHYDROOROTASE-RELATED"/>
    <property type="match status" value="1"/>
</dbReference>
<dbReference type="PANTHER" id="PTHR42717:SF1">
    <property type="entry name" value="IMIDAZOLONEPROPIONASE AND RELATED AMIDOHYDROLASES"/>
    <property type="match status" value="1"/>
</dbReference>
<proteinExistence type="predicted"/>
<organism evidence="2 3">
    <name type="scientific">Actinomadura monticuli</name>
    <dbReference type="NCBI Taxonomy" id="3097367"/>
    <lineage>
        <taxon>Bacteria</taxon>
        <taxon>Bacillati</taxon>
        <taxon>Actinomycetota</taxon>
        <taxon>Actinomycetes</taxon>
        <taxon>Streptosporangiales</taxon>
        <taxon>Thermomonosporaceae</taxon>
        <taxon>Actinomadura</taxon>
    </lineage>
</organism>
<evidence type="ECO:0000259" key="1">
    <source>
        <dbReference type="Pfam" id="PF01979"/>
    </source>
</evidence>
<dbReference type="Proteomes" id="UP001569963">
    <property type="component" value="Unassembled WGS sequence"/>
</dbReference>
<sequence length="384" mass="40374">MTEQNKPVYERVLTGGTVIDPASGLNARTDVAINGGAIAAVGDGLAADAAEVTDCTGRWVLPGLVEGHTHIFQHVSMVGAPAEEAHLRRGVVAAADAGTAGASTFAAFRKLVVDATPMRVVNFLNVSVLGLIDFRFGELMNPDTLVPDDALATAAENPDVVRGFKIRLSEDVVGENWQMLLKKSLDVAEQAGLPLMVHIGETSEPLPIVLEHLRPGDLVAHCYTGKPHGILDGDEVLPAVAAARERGVLFDSAHGKSNLSFEVARRAIAKGFYPDVLSSDTSARNWRGPVFDLLTSMSKLIALGVPVTEAVARATVRPAELLGLAAEGYGRLEAGGPAHVTVVEETAEVVLPDAAGNTMTAPRLEPVLVLHGGEPVETVPWRGL</sequence>
<dbReference type="SUPFAM" id="SSF51338">
    <property type="entry name" value="Composite domain of metallo-dependent hydrolases"/>
    <property type="match status" value="1"/>
</dbReference>
<evidence type="ECO:0000313" key="2">
    <source>
        <dbReference type="EMBL" id="MFA1541575.1"/>
    </source>
</evidence>
<reference evidence="2 3" key="1">
    <citation type="submission" date="2023-11" db="EMBL/GenBank/DDBJ databases">
        <title>Actinomadura monticuli sp. nov., isolated from volcanic ash.</title>
        <authorList>
            <person name="Lee S.D."/>
            <person name="Yang H."/>
            <person name="Kim I.S."/>
        </authorList>
    </citation>
    <scope>NUCLEOTIDE SEQUENCE [LARGE SCALE GENOMIC DNA]</scope>
    <source>
        <strain evidence="2 3">DLS-62</strain>
    </source>
</reference>
<dbReference type="EMBL" id="JAXCEI010000009">
    <property type="protein sequence ID" value="MFA1541575.1"/>
    <property type="molecule type" value="Genomic_DNA"/>
</dbReference>
<comment type="caution">
    <text evidence="2">The sequence shown here is derived from an EMBL/GenBank/DDBJ whole genome shotgun (WGS) entry which is preliminary data.</text>
</comment>
<dbReference type="Pfam" id="PF01979">
    <property type="entry name" value="Amidohydro_1"/>
    <property type="match status" value="1"/>
</dbReference>